<dbReference type="Proteomes" id="UP000292082">
    <property type="component" value="Unassembled WGS sequence"/>
</dbReference>
<dbReference type="Pfam" id="PF00067">
    <property type="entry name" value="p450"/>
    <property type="match status" value="1"/>
</dbReference>
<dbReference type="GO" id="GO:0016020">
    <property type="term" value="C:membrane"/>
    <property type="evidence" value="ECO:0007669"/>
    <property type="project" value="UniProtKB-SubCell"/>
</dbReference>
<evidence type="ECO:0000313" key="16">
    <source>
        <dbReference type="Proteomes" id="UP000292082"/>
    </source>
</evidence>
<reference evidence="15 16" key="1">
    <citation type="submission" date="2019-01" db="EMBL/GenBank/DDBJ databases">
        <title>Draft genome sequences of three monokaryotic isolates of the white-rot basidiomycete fungus Dichomitus squalens.</title>
        <authorList>
            <consortium name="DOE Joint Genome Institute"/>
            <person name="Lopez S.C."/>
            <person name="Andreopoulos B."/>
            <person name="Pangilinan J."/>
            <person name="Lipzen A."/>
            <person name="Riley R."/>
            <person name="Ahrendt S."/>
            <person name="Ng V."/>
            <person name="Barry K."/>
            <person name="Daum C."/>
            <person name="Grigoriev I.V."/>
            <person name="Hilden K.S."/>
            <person name="Makela M.R."/>
            <person name="de Vries R.P."/>
        </authorList>
    </citation>
    <scope>NUCLEOTIDE SEQUENCE [LARGE SCALE GENOMIC DNA]</scope>
    <source>
        <strain evidence="15 16">CBS 464.89</strain>
    </source>
</reference>
<keyword evidence="10 13" id="KW-0408">Iron</keyword>
<keyword evidence="11 14" id="KW-0503">Monooxygenase</keyword>
<dbReference type="OMA" id="ACHWAIS"/>
<dbReference type="PANTHER" id="PTHR46300:SF1">
    <property type="entry name" value="P450, PUTATIVE (EUROFUNG)-RELATED"/>
    <property type="match status" value="1"/>
</dbReference>
<keyword evidence="8" id="KW-1133">Transmembrane helix</keyword>
<dbReference type="EMBL" id="ML145208">
    <property type="protein sequence ID" value="TBU53661.1"/>
    <property type="molecule type" value="Genomic_DNA"/>
</dbReference>
<comment type="cofactor">
    <cofactor evidence="1 13">
        <name>heme</name>
        <dbReference type="ChEBI" id="CHEBI:30413"/>
    </cofactor>
</comment>
<dbReference type="SUPFAM" id="SSF48264">
    <property type="entry name" value="Cytochrome P450"/>
    <property type="match status" value="1"/>
</dbReference>
<evidence type="ECO:0000256" key="3">
    <source>
        <dbReference type="ARBA" id="ARBA00005179"/>
    </source>
</evidence>
<dbReference type="PRINTS" id="PR00385">
    <property type="entry name" value="P450"/>
</dbReference>
<accession>A0A4Q9PI58</accession>
<dbReference type="AlphaFoldDB" id="A0A4Q9PI58"/>
<comment type="pathway">
    <text evidence="3">Secondary metabolite biosynthesis.</text>
</comment>
<evidence type="ECO:0000256" key="5">
    <source>
        <dbReference type="ARBA" id="ARBA00022617"/>
    </source>
</evidence>
<dbReference type="InterPro" id="IPR036396">
    <property type="entry name" value="Cyt_P450_sf"/>
</dbReference>
<dbReference type="GO" id="GO:0004497">
    <property type="term" value="F:monooxygenase activity"/>
    <property type="evidence" value="ECO:0007669"/>
    <property type="project" value="UniProtKB-KW"/>
</dbReference>
<evidence type="ECO:0000256" key="11">
    <source>
        <dbReference type="ARBA" id="ARBA00023033"/>
    </source>
</evidence>
<evidence type="ECO:0000256" key="7">
    <source>
        <dbReference type="ARBA" id="ARBA00022723"/>
    </source>
</evidence>
<feature type="binding site" description="axial binding residue" evidence="13">
    <location>
        <position position="397"/>
    </location>
    <ligand>
        <name>heme</name>
        <dbReference type="ChEBI" id="CHEBI:30413"/>
    </ligand>
    <ligandPart>
        <name>Fe</name>
        <dbReference type="ChEBI" id="CHEBI:18248"/>
    </ligandPart>
</feature>
<dbReference type="PRINTS" id="PR00463">
    <property type="entry name" value="EP450I"/>
</dbReference>
<evidence type="ECO:0000256" key="1">
    <source>
        <dbReference type="ARBA" id="ARBA00001971"/>
    </source>
</evidence>
<keyword evidence="16" id="KW-1185">Reference proteome</keyword>
<dbReference type="InterPro" id="IPR001128">
    <property type="entry name" value="Cyt_P450"/>
</dbReference>
<protein>
    <submittedName>
        <fullName evidence="15">Cytochrome P450</fullName>
    </submittedName>
</protein>
<keyword evidence="7 13" id="KW-0479">Metal-binding</keyword>
<evidence type="ECO:0000256" key="4">
    <source>
        <dbReference type="ARBA" id="ARBA00010617"/>
    </source>
</evidence>
<dbReference type="InterPro" id="IPR002401">
    <property type="entry name" value="Cyt_P450_E_grp-I"/>
</dbReference>
<dbReference type="GO" id="GO:0005506">
    <property type="term" value="F:iron ion binding"/>
    <property type="evidence" value="ECO:0007669"/>
    <property type="project" value="InterPro"/>
</dbReference>
<gene>
    <name evidence="15" type="ORF">BD310DRAFT_951940</name>
</gene>
<evidence type="ECO:0000256" key="10">
    <source>
        <dbReference type="ARBA" id="ARBA00023004"/>
    </source>
</evidence>
<evidence type="ECO:0000256" key="14">
    <source>
        <dbReference type="RuleBase" id="RU000461"/>
    </source>
</evidence>
<dbReference type="GO" id="GO:0020037">
    <property type="term" value="F:heme binding"/>
    <property type="evidence" value="ECO:0007669"/>
    <property type="project" value="InterPro"/>
</dbReference>
<dbReference type="GO" id="GO:0016705">
    <property type="term" value="F:oxidoreductase activity, acting on paired donors, with incorporation or reduction of molecular oxygen"/>
    <property type="evidence" value="ECO:0007669"/>
    <property type="project" value="InterPro"/>
</dbReference>
<evidence type="ECO:0000256" key="8">
    <source>
        <dbReference type="ARBA" id="ARBA00022989"/>
    </source>
</evidence>
<keyword evidence="9 14" id="KW-0560">Oxidoreductase</keyword>
<sequence>MPPGPPGHWFFGNTPPRSHAYLYYNELAKTYGPVFTLRYGSKHVCVITGHQAATDIMVKQSHKLADRPQYIAAGEVLSKGMRVLITRAGPRLRRLRNALHAALQARVSVAYVPTQMQNARIYVLDILDAPEHHLDHARRYAASVIMSVTYGKTTPTSYSDPEVKQINKIAARLGDALRPGAYLIDTYPWLRYVPGMTSKLEQWHREEIGLYRGQVDAVKQRLAENEVQPCFVTYLLDHQEEYGLSDDELAYVAGSMFGAGSDTTAGALGFVVMAAAKYPDSQRRVQAQLDEVIGRDRSPTFADQDELPEVWAYIQESYRWRPVAPAGISHAATEDVFWNEYVIPAGTEVIGCHWAIGRDPEVFPDGDSFIPTRWLDPKGHIKEDLRIFNWGFGRRLCPGQHLADRSLFINTALVLWAFEISEDLAHPIDNMALKDGALAHPEPFTVNFKPRITSLREKLASYRDDS</sequence>
<comment type="similarity">
    <text evidence="4 14">Belongs to the cytochrome P450 family.</text>
</comment>
<comment type="subcellular location">
    <subcellularLocation>
        <location evidence="2">Membrane</location>
    </subcellularLocation>
</comment>
<dbReference type="PANTHER" id="PTHR46300">
    <property type="entry name" value="P450, PUTATIVE (EUROFUNG)-RELATED-RELATED"/>
    <property type="match status" value="1"/>
</dbReference>
<evidence type="ECO:0000256" key="13">
    <source>
        <dbReference type="PIRSR" id="PIRSR602401-1"/>
    </source>
</evidence>
<evidence type="ECO:0000313" key="15">
    <source>
        <dbReference type="EMBL" id="TBU53661.1"/>
    </source>
</evidence>
<keyword evidence="6" id="KW-0812">Transmembrane</keyword>
<evidence type="ECO:0000256" key="6">
    <source>
        <dbReference type="ARBA" id="ARBA00022692"/>
    </source>
</evidence>
<name>A0A4Q9PI58_9APHY</name>
<dbReference type="Gene3D" id="1.10.630.10">
    <property type="entry name" value="Cytochrome P450"/>
    <property type="match status" value="1"/>
</dbReference>
<evidence type="ECO:0000256" key="2">
    <source>
        <dbReference type="ARBA" id="ARBA00004370"/>
    </source>
</evidence>
<keyword evidence="5 13" id="KW-0349">Heme</keyword>
<organism evidence="15 16">
    <name type="scientific">Dichomitus squalens</name>
    <dbReference type="NCBI Taxonomy" id="114155"/>
    <lineage>
        <taxon>Eukaryota</taxon>
        <taxon>Fungi</taxon>
        <taxon>Dikarya</taxon>
        <taxon>Basidiomycota</taxon>
        <taxon>Agaricomycotina</taxon>
        <taxon>Agaricomycetes</taxon>
        <taxon>Polyporales</taxon>
        <taxon>Polyporaceae</taxon>
        <taxon>Dichomitus</taxon>
    </lineage>
</organism>
<dbReference type="InterPro" id="IPR050364">
    <property type="entry name" value="Cytochrome_P450_fung"/>
</dbReference>
<dbReference type="PROSITE" id="PS00086">
    <property type="entry name" value="CYTOCHROME_P450"/>
    <property type="match status" value="1"/>
</dbReference>
<evidence type="ECO:0000256" key="12">
    <source>
        <dbReference type="ARBA" id="ARBA00023136"/>
    </source>
</evidence>
<keyword evidence="12" id="KW-0472">Membrane</keyword>
<dbReference type="CDD" id="cd11065">
    <property type="entry name" value="CYP64-like"/>
    <property type="match status" value="1"/>
</dbReference>
<evidence type="ECO:0000256" key="9">
    <source>
        <dbReference type="ARBA" id="ARBA00023002"/>
    </source>
</evidence>
<proteinExistence type="inferred from homology"/>
<dbReference type="InterPro" id="IPR017972">
    <property type="entry name" value="Cyt_P450_CS"/>
</dbReference>